<dbReference type="Proteomes" id="UP000663868">
    <property type="component" value="Unassembled WGS sequence"/>
</dbReference>
<evidence type="ECO:0000256" key="3">
    <source>
        <dbReference type="ARBA" id="ARBA00022825"/>
    </source>
</evidence>
<dbReference type="EMBL" id="CAJOBB010000773">
    <property type="protein sequence ID" value="CAF3748694.1"/>
    <property type="molecule type" value="Genomic_DNA"/>
</dbReference>
<dbReference type="PRINTS" id="PR00722">
    <property type="entry name" value="CHYMOTRYPSIN"/>
</dbReference>
<evidence type="ECO:0000313" key="8">
    <source>
        <dbReference type="EMBL" id="CAF1466928.1"/>
    </source>
</evidence>
<dbReference type="PROSITE" id="PS00135">
    <property type="entry name" value="TRYPSIN_SER"/>
    <property type="match status" value="1"/>
</dbReference>
<gene>
    <name evidence="8" type="ORF">IZO911_LOCUS43244</name>
    <name evidence="9" type="ORF">KXQ929_LOCUS14107</name>
</gene>
<dbReference type="SMART" id="SM00020">
    <property type="entry name" value="Tryp_SPc"/>
    <property type="match status" value="1"/>
</dbReference>
<keyword evidence="1 5" id="KW-0645">Protease</keyword>
<dbReference type="Proteomes" id="UP000663860">
    <property type="component" value="Unassembled WGS sequence"/>
</dbReference>
<keyword evidence="4" id="KW-1015">Disulfide bond</keyword>
<feature type="domain" description="Peptidase S1" evidence="7">
    <location>
        <begin position="42"/>
        <end position="273"/>
    </location>
</feature>
<proteinExistence type="predicted"/>
<accession>A0A815QU71</accession>
<dbReference type="InterPro" id="IPR009003">
    <property type="entry name" value="Peptidase_S1_PA"/>
</dbReference>
<evidence type="ECO:0000256" key="5">
    <source>
        <dbReference type="RuleBase" id="RU363034"/>
    </source>
</evidence>
<evidence type="ECO:0000256" key="4">
    <source>
        <dbReference type="ARBA" id="ARBA00023157"/>
    </source>
</evidence>
<sequence>MLLKLVFLLAVCGHNAFAIDYPEDACGLRPLIDPPRNSSSRIVGGFESVRGDWPWAISMQRQGSHICGGSLINNQWIVTAAHCLAGNTNPLIYTIVFGAHDRLISDPWVIKRSVSSIIIHPNYNSQNFANDIALMKLSAVVKPYTEHYMPICFPGDNQVFEGQTGHTVGWGASYYGGSILRYKSEVATPILSDTACRARYNAGMINPAYQICSGGSNKGACQGDSGGPFIVADPTRGGRYVLAGLTSWGIGCGQGGVYTRLSYYRPWIESHAGSVLS</sequence>
<dbReference type="GO" id="GO:0004252">
    <property type="term" value="F:serine-type endopeptidase activity"/>
    <property type="evidence" value="ECO:0007669"/>
    <property type="project" value="InterPro"/>
</dbReference>
<dbReference type="InterPro" id="IPR001314">
    <property type="entry name" value="Peptidase_S1A"/>
</dbReference>
<dbReference type="SUPFAM" id="SSF50494">
    <property type="entry name" value="Trypsin-like serine proteases"/>
    <property type="match status" value="1"/>
</dbReference>
<evidence type="ECO:0000313" key="9">
    <source>
        <dbReference type="EMBL" id="CAF3748694.1"/>
    </source>
</evidence>
<keyword evidence="2 5" id="KW-0378">Hydrolase</keyword>
<dbReference type="FunFam" id="2.40.10.10:FF:000003">
    <property type="entry name" value="Transmembrane serine protease 3"/>
    <property type="match status" value="1"/>
</dbReference>
<dbReference type="InterPro" id="IPR018114">
    <property type="entry name" value="TRYPSIN_HIS"/>
</dbReference>
<evidence type="ECO:0000256" key="2">
    <source>
        <dbReference type="ARBA" id="ARBA00022801"/>
    </source>
</evidence>
<comment type="caution">
    <text evidence="8">The sequence shown here is derived from an EMBL/GenBank/DDBJ whole genome shotgun (WGS) entry which is preliminary data.</text>
</comment>
<dbReference type="InterPro" id="IPR033116">
    <property type="entry name" value="TRYPSIN_SER"/>
</dbReference>
<dbReference type="PROSITE" id="PS50240">
    <property type="entry name" value="TRYPSIN_DOM"/>
    <property type="match status" value="1"/>
</dbReference>
<evidence type="ECO:0000256" key="1">
    <source>
        <dbReference type="ARBA" id="ARBA00022670"/>
    </source>
</evidence>
<dbReference type="AlphaFoldDB" id="A0A815QU71"/>
<dbReference type="GO" id="GO:0006508">
    <property type="term" value="P:proteolysis"/>
    <property type="evidence" value="ECO:0007669"/>
    <property type="project" value="UniProtKB-KW"/>
</dbReference>
<organism evidence="8 10">
    <name type="scientific">Adineta steineri</name>
    <dbReference type="NCBI Taxonomy" id="433720"/>
    <lineage>
        <taxon>Eukaryota</taxon>
        <taxon>Metazoa</taxon>
        <taxon>Spiralia</taxon>
        <taxon>Gnathifera</taxon>
        <taxon>Rotifera</taxon>
        <taxon>Eurotatoria</taxon>
        <taxon>Bdelloidea</taxon>
        <taxon>Adinetida</taxon>
        <taxon>Adinetidae</taxon>
        <taxon>Adineta</taxon>
    </lineage>
</organism>
<reference evidence="8" key="1">
    <citation type="submission" date="2021-02" db="EMBL/GenBank/DDBJ databases">
        <authorList>
            <person name="Nowell W R."/>
        </authorList>
    </citation>
    <scope>NUCLEOTIDE SEQUENCE</scope>
</reference>
<protein>
    <recommendedName>
        <fullName evidence="7">Peptidase S1 domain-containing protein</fullName>
    </recommendedName>
</protein>
<dbReference type="PROSITE" id="PS00134">
    <property type="entry name" value="TRYPSIN_HIS"/>
    <property type="match status" value="1"/>
</dbReference>
<dbReference type="Gene3D" id="2.40.10.10">
    <property type="entry name" value="Trypsin-like serine proteases"/>
    <property type="match status" value="1"/>
</dbReference>
<name>A0A815QU71_9BILA</name>
<dbReference type="InterPro" id="IPR043504">
    <property type="entry name" value="Peptidase_S1_PA_chymotrypsin"/>
</dbReference>
<feature type="chain" id="PRO_5035606805" description="Peptidase S1 domain-containing protein" evidence="6">
    <location>
        <begin position="19"/>
        <end position="277"/>
    </location>
</feature>
<evidence type="ECO:0000256" key="6">
    <source>
        <dbReference type="SAM" id="SignalP"/>
    </source>
</evidence>
<keyword evidence="3 5" id="KW-0720">Serine protease</keyword>
<evidence type="ECO:0000313" key="10">
    <source>
        <dbReference type="Proteomes" id="UP000663860"/>
    </source>
</evidence>
<keyword evidence="6" id="KW-0732">Signal</keyword>
<dbReference type="InterPro" id="IPR001254">
    <property type="entry name" value="Trypsin_dom"/>
</dbReference>
<dbReference type="PANTHER" id="PTHR24252">
    <property type="entry name" value="ACROSIN-RELATED"/>
    <property type="match status" value="1"/>
</dbReference>
<evidence type="ECO:0000259" key="7">
    <source>
        <dbReference type="PROSITE" id="PS50240"/>
    </source>
</evidence>
<dbReference type="Pfam" id="PF00089">
    <property type="entry name" value="Trypsin"/>
    <property type="match status" value="1"/>
</dbReference>
<dbReference type="EMBL" id="CAJNOE010002082">
    <property type="protein sequence ID" value="CAF1466928.1"/>
    <property type="molecule type" value="Genomic_DNA"/>
</dbReference>
<dbReference type="CDD" id="cd00190">
    <property type="entry name" value="Tryp_SPc"/>
    <property type="match status" value="1"/>
</dbReference>
<feature type="signal peptide" evidence="6">
    <location>
        <begin position="1"/>
        <end position="18"/>
    </location>
</feature>
<dbReference type="PANTHER" id="PTHR24252:SF7">
    <property type="entry name" value="HYALIN"/>
    <property type="match status" value="1"/>
</dbReference>